<dbReference type="InterPro" id="IPR029020">
    <property type="entry name" value="Ammonium/urea_transptr"/>
</dbReference>
<evidence type="ECO:0000256" key="4">
    <source>
        <dbReference type="ARBA" id="ARBA00022989"/>
    </source>
</evidence>
<evidence type="ECO:0000256" key="6">
    <source>
        <dbReference type="SAM" id="Phobius"/>
    </source>
</evidence>
<dbReference type="PRINTS" id="PR00342">
    <property type="entry name" value="RHESUSRHD"/>
</dbReference>
<protein>
    <submittedName>
        <fullName evidence="8">Rh-like protein</fullName>
    </submittedName>
</protein>
<dbReference type="AlphaFoldDB" id="A0A0L7LCQ8"/>
<evidence type="ECO:0000256" key="5">
    <source>
        <dbReference type="ARBA" id="ARBA00023136"/>
    </source>
</evidence>
<dbReference type="InterPro" id="IPR002229">
    <property type="entry name" value="RhesusRHD"/>
</dbReference>
<dbReference type="Pfam" id="PF00909">
    <property type="entry name" value="Ammonium_transp"/>
    <property type="match status" value="1"/>
</dbReference>
<evidence type="ECO:0000313" key="8">
    <source>
        <dbReference type="EMBL" id="KOB73170.1"/>
    </source>
</evidence>
<feature type="domain" description="Ammonium transporter AmtB-like" evidence="7">
    <location>
        <begin position="93"/>
        <end position="197"/>
    </location>
</feature>
<feature type="transmembrane region" description="Helical" evidence="6">
    <location>
        <begin position="21"/>
        <end position="46"/>
    </location>
</feature>
<comment type="similarity">
    <text evidence="2">Belongs to the ammonium transporter (TC 2.A.49) family. Rh subfamily.</text>
</comment>
<evidence type="ECO:0000256" key="3">
    <source>
        <dbReference type="ARBA" id="ARBA00022692"/>
    </source>
</evidence>
<keyword evidence="4 6" id="KW-1133">Transmembrane helix</keyword>
<dbReference type="SUPFAM" id="SSF111352">
    <property type="entry name" value="Ammonium transporter"/>
    <property type="match status" value="1"/>
</dbReference>
<comment type="subcellular location">
    <subcellularLocation>
        <location evidence="1">Membrane</location>
        <topology evidence="1">Multi-pass membrane protein</topology>
    </subcellularLocation>
</comment>
<keyword evidence="3 6" id="KW-0812">Transmembrane</keyword>
<feature type="transmembrane region" description="Helical" evidence="6">
    <location>
        <begin position="134"/>
        <end position="157"/>
    </location>
</feature>
<evidence type="ECO:0000313" key="9">
    <source>
        <dbReference type="Proteomes" id="UP000037510"/>
    </source>
</evidence>
<dbReference type="GO" id="GO:0097272">
    <property type="term" value="P:ammonium homeostasis"/>
    <property type="evidence" value="ECO:0007669"/>
    <property type="project" value="TreeGrafter"/>
</dbReference>
<evidence type="ECO:0000256" key="1">
    <source>
        <dbReference type="ARBA" id="ARBA00004141"/>
    </source>
</evidence>
<reference evidence="8 9" key="1">
    <citation type="journal article" date="2015" name="Genome Biol. Evol.">
        <title>The genome of winter moth (Operophtera brumata) provides a genomic perspective on sexual dimorphism and phenology.</title>
        <authorList>
            <person name="Derks M.F."/>
            <person name="Smit S."/>
            <person name="Salis L."/>
            <person name="Schijlen E."/>
            <person name="Bossers A."/>
            <person name="Mateman C."/>
            <person name="Pijl A.S."/>
            <person name="de Ridder D."/>
            <person name="Groenen M.A."/>
            <person name="Visser M.E."/>
            <person name="Megens H.J."/>
        </authorList>
    </citation>
    <scope>NUCLEOTIDE SEQUENCE [LARGE SCALE GENOMIC DNA]</scope>
    <source>
        <strain evidence="8">WM2013NL</strain>
        <tissue evidence="8">Head and thorax</tissue>
    </source>
</reference>
<dbReference type="EMBL" id="JTDY01001681">
    <property type="protein sequence ID" value="KOB73170.1"/>
    <property type="molecule type" value="Genomic_DNA"/>
</dbReference>
<sequence>MPSLSRIQRTRSSNREADIMAATVLITFGALLGIASGLQLLFIAIVETAVACLNMWLVADVFKVCPRAYFTSYYNRDCCVACLNMRLVAEVCKVTTFFLSSAVSKHGARLDMVHIQNSTLAGGVAVGSVCNMQIGAGGAVAVGIGAGIISVFGYRYLTPLLTKIGILDTCGVNNLHGMPGVFSGLLSVLFAALATTKEYGTSELETVFGAMKNVV</sequence>
<comment type="caution">
    <text evidence="8">The sequence shown here is derived from an EMBL/GenBank/DDBJ whole genome shotgun (WGS) entry which is preliminary data.</text>
</comment>
<accession>A0A0L7LCQ8</accession>
<dbReference type="GO" id="GO:0005886">
    <property type="term" value="C:plasma membrane"/>
    <property type="evidence" value="ECO:0007669"/>
    <property type="project" value="InterPro"/>
</dbReference>
<proteinExistence type="inferred from homology"/>
<name>A0A0L7LCQ8_OPEBR</name>
<dbReference type="Proteomes" id="UP000037510">
    <property type="component" value="Unassembled WGS sequence"/>
</dbReference>
<keyword evidence="9" id="KW-1185">Reference proteome</keyword>
<dbReference type="InterPro" id="IPR024041">
    <property type="entry name" value="NH4_transpt_AmtB-like_dom"/>
</dbReference>
<evidence type="ECO:0000259" key="7">
    <source>
        <dbReference type="Pfam" id="PF00909"/>
    </source>
</evidence>
<dbReference type="PANTHER" id="PTHR11730">
    <property type="entry name" value="AMMONIUM TRANSPORTER"/>
    <property type="match status" value="1"/>
</dbReference>
<dbReference type="PANTHER" id="PTHR11730:SF60">
    <property type="entry name" value="RH50, ISOFORM D"/>
    <property type="match status" value="1"/>
</dbReference>
<gene>
    <name evidence="8" type="ORF">OBRU01_11139</name>
</gene>
<keyword evidence="5 6" id="KW-0472">Membrane</keyword>
<organism evidence="8 9">
    <name type="scientific">Operophtera brumata</name>
    <name type="common">Winter moth</name>
    <name type="synonym">Phalaena brumata</name>
    <dbReference type="NCBI Taxonomy" id="104452"/>
    <lineage>
        <taxon>Eukaryota</taxon>
        <taxon>Metazoa</taxon>
        <taxon>Ecdysozoa</taxon>
        <taxon>Arthropoda</taxon>
        <taxon>Hexapoda</taxon>
        <taxon>Insecta</taxon>
        <taxon>Pterygota</taxon>
        <taxon>Neoptera</taxon>
        <taxon>Endopterygota</taxon>
        <taxon>Lepidoptera</taxon>
        <taxon>Glossata</taxon>
        <taxon>Ditrysia</taxon>
        <taxon>Geometroidea</taxon>
        <taxon>Geometridae</taxon>
        <taxon>Larentiinae</taxon>
        <taxon>Operophtera</taxon>
    </lineage>
</organism>
<dbReference type="Gene3D" id="1.10.3430.10">
    <property type="entry name" value="Ammonium transporter AmtB like domains"/>
    <property type="match status" value="1"/>
</dbReference>
<evidence type="ECO:0000256" key="2">
    <source>
        <dbReference type="ARBA" id="ARBA00011036"/>
    </source>
</evidence>
<dbReference type="GO" id="GO:0008519">
    <property type="term" value="F:ammonium channel activity"/>
    <property type="evidence" value="ECO:0007669"/>
    <property type="project" value="InterPro"/>
</dbReference>
<dbReference type="STRING" id="104452.A0A0L7LCQ8"/>